<feature type="transmembrane region" description="Helical" evidence="1">
    <location>
        <begin position="119"/>
        <end position="140"/>
    </location>
</feature>
<organism evidence="2 3">
    <name type="scientific">Chromobacterium violaceum</name>
    <dbReference type="NCBI Taxonomy" id="536"/>
    <lineage>
        <taxon>Bacteria</taxon>
        <taxon>Pseudomonadati</taxon>
        <taxon>Pseudomonadota</taxon>
        <taxon>Betaproteobacteria</taxon>
        <taxon>Neisseriales</taxon>
        <taxon>Chromobacteriaceae</taxon>
        <taxon>Chromobacterium</taxon>
    </lineage>
</organism>
<keyword evidence="3" id="KW-1185">Reference proteome</keyword>
<name>A0A202B7V6_CHRVL</name>
<proteinExistence type="predicted"/>
<dbReference type="Gene3D" id="2.180.10.10">
    <property type="entry name" value="RHS repeat-associated core"/>
    <property type="match status" value="1"/>
</dbReference>
<sequence>MPGRLRRGRWMADQHGQVMERILGCNGERLDSVVGGYGLGHGYRTYDPALMRFQGPNSQSPFGAGGINPYAYCSGDPVNRSVPSGHLSWQGWSGIGLGVAGLALAAFTAGSSIAAAGGAIAALESASAASVLVAGAAVVADATAIASGATEALDPKASVVLGWVSLATSMAGAVYGVAGLARTLHKSSGSLHLAQRGMAALAEPASSDAALSRGRNIENYKVLGIVTGDNVLVVTFEDTYRDARRFNVLAHGGMRDRVGLMLFEDADGGVDLYSGSQFADMLRDTGAVPDFGRYRYARTVVCRSAEGDGVRNLSFAGSFAERSGLPTKGFVGEVWTSGFFDRVLARFAQVERRYMHFSLQDLENEMAAYKNAYTDKQVFRILKRGDGRPYFPVKFPALNRPYP</sequence>
<dbReference type="SUPFAM" id="SSF56399">
    <property type="entry name" value="ADP-ribosylation"/>
    <property type="match status" value="1"/>
</dbReference>
<dbReference type="Proteomes" id="UP000196342">
    <property type="component" value="Unassembled WGS sequence"/>
</dbReference>
<reference evidence="2 3" key="1">
    <citation type="submission" date="2017-05" db="EMBL/GenBank/DDBJ databases">
        <title>Chromobacterium violaceum GHPS1 isolated from Hydrocarbon polluted soil in French Guiana display an awesome secondary metabolite arsenal and a battery of drug and heavy-metal-resistance and detoxification of xenobiotics proteins.</title>
        <authorList>
            <person name="Belbahri L."/>
        </authorList>
    </citation>
    <scope>NUCLEOTIDE SEQUENCE [LARGE SCALE GENOMIC DNA]</scope>
    <source>
        <strain evidence="2 3">GHPS1</strain>
    </source>
</reference>
<keyword evidence="1" id="KW-0812">Transmembrane</keyword>
<gene>
    <name evidence="2" type="ORF">CBW21_14120</name>
</gene>
<feature type="transmembrane region" description="Helical" evidence="1">
    <location>
        <begin position="160"/>
        <end position="181"/>
    </location>
</feature>
<keyword evidence="1" id="KW-1133">Transmembrane helix</keyword>
<evidence type="ECO:0000313" key="3">
    <source>
        <dbReference type="Proteomes" id="UP000196342"/>
    </source>
</evidence>
<keyword evidence="1" id="KW-0472">Membrane</keyword>
<evidence type="ECO:0008006" key="4">
    <source>
        <dbReference type="Google" id="ProtNLM"/>
    </source>
</evidence>
<dbReference type="NCBIfam" id="TIGR03696">
    <property type="entry name" value="Rhs_assc_core"/>
    <property type="match status" value="1"/>
</dbReference>
<dbReference type="AlphaFoldDB" id="A0A202B7V6"/>
<evidence type="ECO:0000256" key="1">
    <source>
        <dbReference type="SAM" id="Phobius"/>
    </source>
</evidence>
<accession>A0A202B7V6</accession>
<protein>
    <recommendedName>
        <fullName evidence="4">RHS repeat-associated core domain-containing protein</fullName>
    </recommendedName>
</protein>
<comment type="caution">
    <text evidence="2">The sequence shown here is derived from an EMBL/GenBank/DDBJ whole genome shotgun (WGS) entry which is preliminary data.</text>
</comment>
<dbReference type="EMBL" id="NHOO01000011">
    <property type="protein sequence ID" value="OVE47420.1"/>
    <property type="molecule type" value="Genomic_DNA"/>
</dbReference>
<dbReference type="InterPro" id="IPR022385">
    <property type="entry name" value="Rhs_assc_core"/>
</dbReference>
<evidence type="ECO:0000313" key="2">
    <source>
        <dbReference type="EMBL" id="OVE47420.1"/>
    </source>
</evidence>